<feature type="domain" description="Putative aromatic acid exporter C-terminal" evidence="7">
    <location>
        <begin position="147"/>
        <end position="311"/>
    </location>
</feature>
<dbReference type="KEGG" id="bcop:JD108_05575"/>
<dbReference type="EMBL" id="CP066308">
    <property type="protein sequence ID" value="QQE75389.1"/>
    <property type="molecule type" value="Genomic_DNA"/>
</dbReference>
<dbReference type="Proteomes" id="UP000677234">
    <property type="component" value="Chromosome"/>
</dbReference>
<dbReference type="Pfam" id="PF11728">
    <property type="entry name" value="ArAE_1_C"/>
    <property type="match status" value="1"/>
</dbReference>
<dbReference type="InterPro" id="IPR038323">
    <property type="entry name" value="ArAE_1_C_sf"/>
</dbReference>
<evidence type="ECO:0000256" key="3">
    <source>
        <dbReference type="ARBA" id="ARBA00022692"/>
    </source>
</evidence>
<reference evidence="8 10" key="1">
    <citation type="submission" date="2020-12" db="EMBL/GenBank/DDBJ databases">
        <title>strain FJAT-54423T represents a novel species of the genus Brevibacillus.</title>
        <authorList>
            <person name="Tang R."/>
        </authorList>
    </citation>
    <scope>NUCLEOTIDE SEQUENCE [LARGE SCALE GENOMIC DNA]</scope>
    <source>
        <strain evidence="8 10">FJAT-54423</strain>
    </source>
</reference>
<dbReference type="InterPro" id="IPR021062">
    <property type="entry name" value="ArAE_1_C"/>
</dbReference>
<comment type="subcellular location">
    <subcellularLocation>
        <location evidence="1">Cell membrane</location>
        <topology evidence="1">Multi-pass membrane protein</topology>
    </subcellularLocation>
</comment>
<accession>A0A7T5JPK9</accession>
<evidence type="ECO:0000259" key="7">
    <source>
        <dbReference type="Pfam" id="PF11728"/>
    </source>
</evidence>
<protein>
    <submittedName>
        <fullName evidence="8">Aromatic acid exporter family protein</fullName>
    </submittedName>
</protein>
<dbReference type="GO" id="GO:0005886">
    <property type="term" value="C:plasma membrane"/>
    <property type="evidence" value="ECO:0007669"/>
    <property type="project" value="UniProtKB-SubCell"/>
</dbReference>
<proteinExistence type="predicted"/>
<organism evidence="8 10">
    <name type="scientific">Brevibacillus composti</name>
    <dbReference type="NCBI Taxonomy" id="2796470"/>
    <lineage>
        <taxon>Bacteria</taxon>
        <taxon>Bacillati</taxon>
        <taxon>Bacillota</taxon>
        <taxon>Bacilli</taxon>
        <taxon>Bacillales</taxon>
        <taxon>Paenibacillaceae</taxon>
        <taxon>Brevibacillus</taxon>
    </lineage>
</organism>
<evidence type="ECO:0000256" key="6">
    <source>
        <dbReference type="SAM" id="Phobius"/>
    </source>
</evidence>
<evidence type="ECO:0000313" key="11">
    <source>
        <dbReference type="Proteomes" id="UP000677234"/>
    </source>
</evidence>
<evidence type="ECO:0000256" key="4">
    <source>
        <dbReference type="ARBA" id="ARBA00022989"/>
    </source>
</evidence>
<name>A0A7T5JPK9_9BACL</name>
<dbReference type="InterPro" id="IPR052984">
    <property type="entry name" value="UPF0421"/>
</dbReference>
<dbReference type="RefSeq" id="WP_198828918.1">
    <property type="nucleotide sequence ID" value="NZ_CP066308.1"/>
</dbReference>
<dbReference type="Proteomes" id="UP000595847">
    <property type="component" value="Chromosome"/>
</dbReference>
<dbReference type="Gene3D" id="1.20.120.940">
    <property type="entry name" value="Putative aromatic acid exporter, C-terminal domain"/>
    <property type="match status" value="1"/>
</dbReference>
<dbReference type="AlphaFoldDB" id="A0A7T5JPK9"/>
<keyword evidence="5 6" id="KW-0472">Membrane</keyword>
<gene>
    <name evidence="8" type="ORF">JD108_05575</name>
    <name evidence="9" type="ORF">KDJ56_05255</name>
</gene>
<evidence type="ECO:0000256" key="1">
    <source>
        <dbReference type="ARBA" id="ARBA00004651"/>
    </source>
</evidence>
<dbReference type="PANTHER" id="PTHR40064">
    <property type="entry name" value="MEMBRANE PROTEIN-RELATED"/>
    <property type="match status" value="1"/>
</dbReference>
<keyword evidence="2" id="KW-1003">Cell membrane</keyword>
<evidence type="ECO:0000313" key="9">
    <source>
        <dbReference type="EMBL" id="QUO42415.1"/>
    </source>
</evidence>
<evidence type="ECO:0000256" key="5">
    <source>
        <dbReference type="ARBA" id="ARBA00023136"/>
    </source>
</evidence>
<reference evidence="9" key="2">
    <citation type="submission" date="2021-04" db="EMBL/GenBank/DDBJ databases">
        <title>Brevibacillus composti FJAT-54423, complete genome.</title>
        <authorList>
            <person name="Tang R."/>
        </authorList>
    </citation>
    <scope>NUCLEOTIDE SEQUENCE</scope>
    <source>
        <strain evidence="9">FJAT-54424</strain>
    </source>
</reference>
<keyword evidence="11" id="KW-1185">Reference proteome</keyword>
<evidence type="ECO:0000313" key="10">
    <source>
        <dbReference type="Proteomes" id="UP000595847"/>
    </source>
</evidence>
<keyword evidence="3 6" id="KW-0812">Transmembrane</keyword>
<sequence length="333" mass="37826">MALRLGYRTIKTAIGTGVAILIAQKLGLSFYASAGIIAILCIQVTRKQSFRAALNRVLACLLGLAVGIVLYASLGFQPVTLTIMILAFLPLAVRFGIQEGFVTSMVVLLHLYSVQSIDPAVILNELFLILIGVGVALLANLYMPSLEKELKGMQAAVERNFSRIMQEFAYYLRHGQSNWDGHEMIETEKLLLEAKMLAARDEENRFGRKGEDTYYQYFLMRQKQFDYLERMLPVVSKLHAQVPEGQQIADFLDHLSHSIHPGNTAYRFLDKLHAMREKIRETPLPQTQEEFETQAALFYLLREIEQYLYIKHKLGKSSPAPKKDREKTRQGQA</sequence>
<feature type="transmembrane region" description="Helical" evidence="6">
    <location>
        <begin position="28"/>
        <end position="45"/>
    </location>
</feature>
<feature type="transmembrane region" description="Helical" evidence="6">
    <location>
        <begin position="121"/>
        <end position="143"/>
    </location>
</feature>
<dbReference type="EMBL" id="CP073708">
    <property type="protein sequence ID" value="QUO42415.1"/>
    <property type="molecule type" value="Genomic_DNA"/>
</dbReference>
<evidence type="ECO:0000313" key="8">
    <source>
        <dbReference type="EMBL" id="QQE75389.1"/>
    </source>
</evidence>
<dbReference type="Pfam" id="PF06081">
    <property type="entry name" value="ArAE_1"/>
    <property type="match status" value="1"/>
</dbReference>
<feature type="transmembrane region" description="Helical" evidence="6">
    <location>
        <begin position="82"/>
        <end position="109"/>
    </location>
</feature>
<keyword evidence="4 6" id="KW-1133">Transmembrane helix</keyword>
<feature type="transmembrane region" description="Helical" evidence="6">
    <location>
        <begin position="57"/>
        <end position="76"/>
    </location>
</feature>
<evidence type="ECO:0000256" key="2">
    <source>
        <dbReference type="ARBA" id="ARBA00022475"/>
    </source>
</evidence>
<dbReference type="PANTHER" id="PTHR40064:SF1">
    <property type="entry name" value="MEMBRANE PROTEIN"/>
    <property type="match status" value="1"/>
</dbReference>
<dbReference type="InterPro" id="IPR010343">
    <property type="entry name" value="ArAE_1"/>
</dbReference>